<keyword evidence="2" id="KW-1185">Reference proteome</keyword>
<name>E3HBM8_ILYPC</name>
<sequence>MRIKVKDERLARILGISARRVREIGVKISQGKYDLEESVKQYIEQAKLGKELSVNQKELSEILGITHKSIRNLTEKKILIADKDGNYDIATNVQRYMSSNDESMKLKRVQREMKELDLMERRNQLHETKVVEEFILDMIMAFRSKCLSLPGKLGKSLIGATNRADIEEITKEEINNILTELSEETVKNHFGGENEDKQ</sequence>
<organism evidence="1 2">
    <name type="scientific">Ilyobacter polytropus (strain ATCC 51220 / DSM 2926 / LMG 16218 / CuHBu1)</name>
    <dbReference type="NCBI Taxonomy" id="572544"/>
    <lineage>
        <taxon>Bacteria</taxon>
        <taxon>Fusobacteriati</taxon>
        <taxon>Fusobacteriota</taxon>
        <taxon>Fusobacteriia</taxon>
        <taxon>Fusobacteriales</taxon>
        <taxon>Fusobacteriaceae</taxon>
        <taxon>Ilyobacter</taxon>
    </lineage>
</organism>
<evidence type="ECO:0000313" key="1">
    <source>
        <dbReference type="EMBL" id="ADO83724.1"/>
    </source>
</evidence>
<evidence type="ECO:0000313" key="2">
    <source>
        <dbReference type="Proteomes" id="UP000006875"/>
    </source>
</evidence>
<geneLocation type="plasmid" evidence="1 2">
    <name>pILYOP01</name>
</geneLocation>
<keyword evidence="1" id="KW-0614">Plasmid</keyword>
<dbReference type="AlphaFoldDB" id="E3HBM8"/>
<dbReference type="Proteomes" id="UP000006875">
    <property type="component" value="Plasmid pILYOP01"/>
</dbReference>
<protein>
    <submittedName>
        <fullName evidence="1">Uncharacterized protein</fullName>
    </submittedName>
</protein>
<proteinExistence type="predicted"/>
<dbReference type="HOGENOM" id="CLU_1376536_0_0_0"/>
<gene>
    <name evidence="1" type="ordered locus">Ilyop_1953</name>
</gene>
<accession>E3HBM8</accession>
<dbReference type="KEGG" id="ipo:Ilyop_1953"/>
<dbReference type="RefSeq" id="WP_013388386.1">
    <property type="nucleotide sequence ID" value="NC_014633.1"/>
</dbReference>
<reference evidence="1 2" key="1">
    <citation type="journal article" date="2010" name="Stand. Genomic Sci.">
        <title>Complete genome sequence of Ilyobacter polytropus type strain (CuHbu1).</title>
        <authorList>
            <person name="Sikorski J."/>
            <person name="Chertkov O."/>
            <person name="Lapidus A."/>
            <person name="Nolan M."/>
            <person name="Lucas S."/>
            <person name="Del Rio T.G."/>
            <person name="Tice H."/>
            <person name="Cheng J.F."/>
            <person name="Tapia R."/>
            <person name="Han C."/>
            <person name="Goodwin L."/>
            <person name="Pitluck S."/>
            <person name="Liolios K."/>
            <person name="Ivanova N."/>
            <person name="Mavromatis K."/>
            <person name="Mikhailova N."/>
            <person name="Pati A."/>
            <person name="Chen A."/>
            <person name="Palaniappan K."/>
            <person name="Land M."/>
            <person name="Hauser L."/>
            <person name="Chang Y.J."/>
            <person name="Jeffries C.D."/>
            <person name="Brambilla E."/>
            <person name="Yasawong M."/>
            <person name="Rohde M."/>
            <person name="Pukall R."/>
            <person name="Spring S."/>
            <person name="Goker M."/>
            <person name="Woyke T."/>
            <person name="Bristow J."/>
            <person name="Eisen J.A."/>
            <person name="Markowitz V."/>
            <person name="Hugenholtz P."/>
            <person name="Kyrpides N.C."/>
            <person name="Klenk H.P."/>
        </authorList>
    </citation>
    <scope>NUCLEOTIDE SEQUENCE [LARGE SCALE GENOMIC DNA]</scope>
    <source>
        <strain evidence="2">ATCC 51220 / DSM 2926 / LMG 16218 / CuHBu1</strain>
        <plasmid evidence="2">pILYOP01</plasmid>
    </source>
</reference>
<dbReference type="EMBL" id="CP002282">
    <property type="protein sequence ID" value="ADO83724.1"/>
    <property type="molecule type" value="Genomic_DNA"/>
</dbReference>